<accession>B5VFB7</accession>
<gene>
    <name evidence="1" type="ORF">AWRI1631_40860</name>
</gene>
<dbReference type="EMBL" id="ABSV01000336">
    <property type="protein sequence ID" value="EDZ73366.1"/>
    <property type="molecule type" value="Genomic_DNA"/>
</dbReference>
<name>B5VFB7_YEAS6</name>
<evidence type="ECO:0000313" key="2">
    <source>
        <dbReference type="Proteomes" id="UP000008988"/>
    </source>
</evidence>
<comment type="caution">
    <text evidence="1">The sequence shown here is derived from an EMBL/GenBank/DDBJ whole genome shotgun (WGS) entry which is preliminary data.</text>
</comment>
<dbReference type="AlphaFoldDB" id="B5VFB7"/>
<protein>
    <submittedName>
        <fullName evidence="1">Uncharacterized protein</fullName>
    </submittedName>
</protein>
<dbReference type="Proteomes" id="UP000008988">
    <property type="component" value="Unassembled WGS sequence"/>
</dbReference>
<evidence type="ECO:0000313" key="1">
    <source>
        <dbReference type="EMBL" id="EDZ73366.1"/>
    </source>
</evidence>
<sequence>MSTSLLFSLSPSSSSSMRLRASNSFPILNFFLDLDATPSLSSSSASLSELSAPLSIVSRPFCTRDDPLPSDLMNPLLKSPFSLTKFPAANGPLEITCVLFKYLAIRLCWPPAPVTLLFLLLKCFLSLPLLDSSSSFTLDAAASLSSLDFLATAFGLNFNEGLADPPPLEEESFNDGKRPFPLLLLILNECYPA</sequence>
<reference evidence="1 2" key="1">
    <citation type="journal article" date="2008" name="FEMS Yeast Res.">
        <title>Comparative genome analysis of a Saccharomyces cerevisiae wine strain.</title>
        <authorList>
            <person name="Borneman A.R."/>
            <person name="Forgan A.H."/>
            <person name="Pretorius I.S."/>
            <person name="Chambers P.J."/>
        </authorList>
    </citation>
    <scope>NUCLEOTIDE SEQUENCE [LARGE SCALE GENOMIC DNA]</scope>
    <source>
        <strain evidence="1 2">AWRI1631</strain>
    </source>
</reference>
<organism evidence="1 2">
    <name type="scientific">Saccharomyces cerevisiae (strain AWRI1631)</name>
    <name type="common">Baker's yeast</name>
    <dbReference type="NCBI Taxonomy" id="545124"/>
    <lineage>
        <taxon>Eukaryota</taxon>
        <taxon>Fungi</taxon>
        <taxon>Dikarya</taxon>
        <taxon>Ascomycota</taxon>
        <taxon>Saccharomycotina</taxon>
        <taxon>Saccharomycetes</taxon>
        <taxon>Saccharomycetales</taxon>
        <taxon>Saccharomycetaceae</taxon>
        <taxon>Saccharomyces</taxon>
    </lineage>
</organism>
<proteinExistence type="predicted"/>